<keyword evidence="11 14" id="KW-0573">Peptidoglycan synthesis</keyword>
<name>A0A4U8TMU4_9HELI</name>
<dbReference type="GO" id="GO:0009252">
    <property type="term" value="P:peptidoglycan biosynthetic process"/>
    <property type="evidence" value="ECO:0007669"/>
    <property type="project" value="UniProtKB-UniRule"/>
</dbReference>
<organism evidence="17 18">
    <name type="scientific">Helicobacter japonicus</name>
    <dbReference type="NCBI Taxonomy" id="425400"/>
    <lineage>
        <taxon>Bacteria</taxon>
        <taxon>Pseudomonadati</taxon>
        <taxon>Campylobacterota</taxon>
        <taxon>Epsilonproteobacteria</taxon>
        <taxon>Campylobacterales</taxon>
        <taxon>Helicobacteraceae</taxon>
        <taxon>Helicobacter</taxon>
    </lineage>
</organism>
<evidence type="ECO:0000256" key="3">
    <source>
        <dbReference type="ARBA" id="ARBA00004496"/>
    </source>
</evidence>
<keyword evidence="8 15" id="KW-0547">Nucleotide-binding</keyword>
<evidence type="ECO:0000256" key="5">
    <source>
        <dbReference type="ARBA" id="ARBA00012216"/>
    </source>
</evidence>
<dbReference type="Pfam" id="PF07478">
    <property type="entry name" value="Dala_Dala_lig_C"/>
    <property type="match status" value="1"/>
</dbReference>
<dbReference type="UniPathway" id="UPA00219"/>
<sequence length="350" mass="39717">MKFDVLFGGVSFEHEISIVSAIALKKVLGERIASFIFIDSSHRFYFIPTDCMKSKFFSSGAYKKCTELFLQQGGFCKKGFFGFSPIAPHCVVNLIHGADGEDGSISALLDFYHIPFIGPRIESSVMSFNKAFTKLYANARGVKTLDYEVLTRQDSQVRHLQYPLILKPARLGSSIGVSVVNEEKELDYAMDLAFEYDDSIVVENFKSGIKEYNLAGCKIKQGAEYVFKYSIIEEPSKKELLDFEHKYLDFSRTSQVLKADITPSLENKIKDNFAKLYENAFEGALIRCDFFVIDDEVYLNEINPIPGSMANYLFEDFANVLEDLACNLPKRHSIKVSYNYIEQIHHAKGK</sequence>
<keyword evidence="18" id="KW-1185">Reference proteome</keyword>
<comment type="subcellular location">
    <subcellularLocation>
        <location evidence="3 14">Cytoplasm</location>
    </subcellularLocation>
</comment>
<reference evidence="17 18" key="1">
    <citation type="journal article" date="2014" name="Genome Announc.">
        <title>Draft genome sequences of eight enterohepatic helicobacter species isolated from both laboratory and wild rodents.</title>
        <authorList>
            <person name="Sheh A."/>
            <person name="Shen Z."/>
            <person name="Fox J.G."/>
        </authorList>
    </citation>
    <scope>NUCLEOTIDE SEQUENCE [LARGE SCALE GENOMIC DNA]</scope>
    <source>
        <strain evidence="17 18">MIT 01-6451</strain>
    </source>
</reference>
<dbReference type="InterPro" id="IPR005905">
    <property type="entry name" value="D_ala_D_ala"/>
</dbReference>
<evidence type="ECO:0000256" key="12">
    <source>
        <dbReference type="ARBA" id="ARBA00023316"/>
    </source>
</evidence>
<evidence type="ECO:0000256" key="2">
    <source>
        <dbReference type="ARBA" id="ARBA00001946"/>
    </source>
</evidence>
<dbReference type="STRING" id="425400.LS65_02260"/>
<accession>A0A4U8TMU4</accession>
<dbReference type="InterPro" id="IPR011127">
    <property type="entry name" value="Dala_Dala_lig_N"/>
</dbReference>
<dbReference type="GO" id="GO:0008716">
    <property type="term" value="F:D-alanine-D-alanine ligase activity"/>
    <property type="evidence" value="ECO:0007669"/>
    <property type="project" value="UniProtKB-UniRule"/>
</dbReference>
<dbReference type="GO" id="GO:0071555">
    <property type="term" value="P:cell wall organization"/>
    <property type="evidence" value="ECO:0007669"/>
    <property type="project" value="UniProtKB-KW"/>
</dbReference>
<dbReference type="RefSeq" id="WP_034360962.1">
    <property type="nucleotide sequence ID" value="NZ_CAJUDB010000003.1"/>
</dbReference>
<dbReference type="Gene3D" id="3.40.50.20">
    <property type="match status" value="1"/>
</dbReference>
<evidence type="ECO:0000256" key="14">
    <source>
        <dbReference type="HAMAP-Rule" id="MF_00047"/>
    </source>
</evidence>
<dbReference type="GO" id="GO:0046872">
    <property type="term" value="F:metal ion binding"/>
    <property type="evidence" value="ECO:0007669"/>
    <property type="project" value="InterPro"/>
</dbReference>
<comment type="function">
    <text evidence="14">Cell wall formation.</text>
</comment>
<dbReference type="OrthoDB" id="9813261at2"/>
<dbReference type="GO" id="GO:0005524">
    <property type="term" value="F:ATP binding"/>
    <property type="evidence" value="ECO:0007669"/>
    <property type="project" value="UniProtKB-UniRule"/>
</dbReference>
<evidence type="ECO:0000256" key="1">
    <source>
        <dbReference type="ARBA" id="ARBA00001936"/>
    </source>
</evidence>
<dbReference type="PROSITE" id="PS00844">
    <property type="entry name" value="DALA_DALA_LIGASE_2"/>
    <property type="match status" value="1"/>
</dbReference>
<keyword evidence="10 14" id="KW-0133">Cell shape</keyword>
<dbReference type="PANTHER" id="PTHR23132">
    <property type="entry name" value="D-ALANINE--D-ALANINE LIGASE"/>
    <property type="match status" value="1"/>
</dbReference>
<dbReference type="PROSITE" id="PS00843">
    <property type="entry name" value="DALA_DALA_LIGASE_1"/>
    <property type="match status" value="1"/>
</dbReference>
<dbReference type="Gene3D" id="3.30.1490.20">
    <property type="entry name" value="ATP-grasp fold, A domain"/>
    <property type="match status" value="1"/>
</dbReference>
<dbReference type="Pfam" id="PF01820">
    <property type="entry name" value="Dala_Dala_lig_N"/>
    <property type="match status" value="1"/>
</dbReference>
<dbReference type="HAMAP" id="MF_00047">
    <property type="entry name" value="Dala_Dala_lig"/>
    <property type="match status" value="1"/>
</dbReference>
<keyword evidence="12 14" id="KW-0961">Cell wall biogenesis/degradation</keyword>
<dbReference type="InterPro" id="IPR013815">
    <property type="entry name" value="ATP_grasp_subdomain_1"/>
</dbReference>
<evidence type="ECO:0000256" key="10">
    <source>
        <dbReference type="ARBA" id="ARBA00022960"/>
    </source>
</evidence>
<comment type="pathway">
    <text evidence="14">Cell wall biogenesis; peptidoglycan biosynthesis.</text>
</comment>
<dbReference type="GO" id="GO:0005737">
    <property type="term" value="C:cytoplasm"/>
    <property type="evidence" value="ECO:0007669"/>
    <property type="project" value="UniProtKB-SubCell"/>
</dbReference>
<keyword evidence="6 14" id="KW-0963">Cytoplasm</keyword>
<comment type="catalytic activity">
    <reaction evidence="13 14">
        <text>2 D-alanine + ATP = D-alanyl-D-alanine + ADP + phosphate + H(+)</text>
        <dbReference type="Rhea" id="RHEA:11224"/>
        <dbReference type="ChEBI" id="CHEBI:15378"/>
        <dbReference type="ChEBI" id="CHEBI:30616"/>
        <dbReference type="ChEBI" id="CHEBI:43474"/>
        <dbReference type="ChEBI" id="CHEBI:57416"/>
        <dbReference type="ChEBI" id="CHEBI:57822"/>
        <dbReference type="ChEBI" id="CHEBI:456216"/>
        <dbReference type="EC" id="6.3.2.4"/>
    </reaction>
</comment>
<gene>
    <name evidence="14" type="primary">ddl</name>
    <name evidence="17" type="ORF">LS65_004815</name>
</gene>
<comment type="cofactor">
    <cofactor evidence="2">
        <name>Mg(2+)</name>
        <dbReference type="ChEBI" id="CHEBI:18420"/>
    </cofactor>
</comment>
<dbReference type="EMBL" id="JRMQ02000005">
    <property type="protein sequence ID" value="TLE01890.1"/>
    <property type="molecule type" value="Genomic_DNA"/>
</dbReference>
<protein>
    <recommendedName>
        <fullName evidence="5 14">D-alanine--D-alanine ligase</fullName>
        <ecNumber evidence="5 14">6.3.2.4</ecNumber>
    </recommendedName>
    <alternativeName>
        <fullName evidence="14">D-Ala-D-Ala ligase</fullName>
    </alternativeName>
    <alternativeName>
        <fullName evidence="14">D-alanylalanine synthetase</fullName>
    </alternativeName>
</protein>
<evidence type="ECO:0000259" key="16">
    <source>
        <dbReference type="PROSITE" id="PS50975"/>
    </source>
</evidence>
<keyword evidence="9 15" id="KW-0067">ATP-binding</keyword>
<keyword evidence="7 14" id="KW-0436">Ligase</keyword>
<dbReference type="Proteomes" id="UP000029707">
    <property type="component" value="Unassembled WGS sequence"/>
</dbReference>
<comment type="caution">
    <text evidence="17">The sequence shown here is derived from an EMBL/GenBank/DDBJ whole genome shotgun (WGS) entry which is preliminary data.</text>
</comment>
<evidence type="ECO:0000256" key="13">
    <source>
        <dbReference type="ARBA" id="ARBA00047614"/>
    </source>
</evidence>
<dbReference type="NCBIfam" id="TIGR01205">
    <property type="entry name" value="D_ala_D_alaTIGR"/>
    <property type="match status" value="1"/>
</dbReference>
<proteinExistence type="inferred from homology"/>
<evidence type="ECO:0000256" key="9">
    <source>
        <dbReference type="ARBA" id="ARBA00022840"/>
    </source>
</evidence>
<dbReference type="InterPro" id="IPR011095">
    <property type="entry name" value="Dala_Dala_lig_C"/>
</dbReference>
<comment type="similarity">
    <text evidence="4 14">Belongs to the D-alanine--D-alanine ligase family.</text>
</comment>
<evidence type="ECO:0000256" key="7">
    <source>
        <dbReference type="ARBA" id="ARBA00022598"/>
    </source>
</evidence>
<evidence type="ECO:0000256" key="15">
    <source>
        <dbReference type="PROSITE-ProRule" id="PRU00409"/>
    </source>
</evidence>
<evidence type="ECO:0000313" key="18">
    <source>
        <dbReference type="Proteomes" id="UP000029707"/>
    </source>
</evidence>
<evidence type="ECO:0000256" key="4">
    <source>
        <dbReference type="ARBA" id="ARBA00010871"/>
    </source>
</evidence>
<evidence type="ECO:0000256" key="11">
    <source>
        <dbReference type="ARBA" id="ARBA00022984"/>
    </source>
</evidence>
<feature type="domain" description="ATP-grasp" evidence="16">
    <location>
        <begin position="134"/>
        <end position="337"/>
    </location>
</feature>
<dbReference type="InterPro" id="IPR000291">
    <property type="entry name" value="D-Ala_lig_Van_CS"/>
</dbReference>
<evidence type="ECO:0000256" key="8">
    <source>
        <dbReference type="ARBA" id="ARBA00022741"/>
    </source>
</evidence>
<dbReference type="NCBIfam" id="NF002527">
    <property type="entry name" value="PRK01966.1-3"/>
    <property type="match status" value="1"/>
</dbReference>
<dbReference type="GO" id="GO:0008360">
    <property type="term" value="P:regulation of cell shape"/>
    <property type="evidence" value="ECO:0007669"/>
    <property type="project" value="UniProtKB-KW"/>
</dbReference>
<dbReference type="EC" id="6.3.2.4" evidence="5 14"/>
<dbReference type="InterPro" id="IPR016185">
    <property type="entry name" value="PreATP-grasp_dom_sf"/>
</dbReference>
<dbReference type="PANTHER" id="PTHR23132:SF23">
    <property type="entry name" value="D-ALANINE--D-ALANINE LIGASE B"/>
    <property type="match status" value="1"/>
</dbReference>
<evidence type="ECO:0000313" key="17">
    <source>
        <dbReference type="EMBL" id="TLE01890.1"/>
    </source>
</evidence>
<evidence type="ECO:0000256" key="6">
    <source>
        <dbReference type="ARBA" id="ARBA00022490"/>
    </source>
</evidence>
<dbReference type="InterPro" id="IPR011761">
    <property type="entry name" value="ATP-grasp"/>
</dbReference>
<dbReference type="SUPFAM" id="SSF52440">
    <property type="entry name" value="PreATP-grasp domain"/>
    <property type="match status" value="1"/>
</dbReference>
<comment type="cofactor">
    <cofactor evidence="1">
        <name>Mn(2+)</name>
        <dbReference type="ChEBI" id="CHEBI:29035"/>
    </cofactor>
</comment>
<dbReference type="SUPFAM" id="SSF56059">
    <property type="entry name" value="Glutathione synthetase ATP-binding domain-like"/>
    <property type="match status" value="1"/>
</dbReference>
<dbReference type="AlphaFoldDB" id="A0A4U8TMU4"/>
<dbReference type="Gene3D" id="3.30.470.20">
    <property type="entry name" value="ATP-grasp fold, B domain"/>
    <property type="match status" value="1"/>
</dbReference>
<dbReference type="PROSITE" id="PS50975">
    <property type="entry name" value="ATP_GRASP"/>
    <property type="match status" value="1"/>
</dbReference>